<feature type="domain" description="EF-hand" evidence="2">
    <location>
        <begin position="18"/>
        <end position="53"/>
    </location>
</feature>
<evidence type="ECO:0000313" key="3">
    <source>
        <dbReference type="EMBL" id="OMO68996.1"/>
    </source>
</evidence>
<evidence type="ECO:0000313" key="4">
    <source>
        <dbReference type="Proteomes" id="UP000188268"/>
    </source>
</evidence>
<keyword evidence="1" id="KW-0106">Calcium</keyword>
<dbReference type="Proteomes" id="UP000188268">
    <property type="component" value="Unassembled WGS sequence"/>
</dbReference>
<dbReference type="CDD" id="cd00051">
    <property type="entry name" value="EFh"/>
    <property type="match status" value="1"/>
</dbReference>
<dbReference type="InterPro" id="IPR018247">
    <property type="entry name" value="EF_Hand_1_Ca_BS"/>
</dbReference>
<organism evidence="3 4">
    <name type="scientific">Corchorus capsularis</name>
    <name type="common">Jute</name>
    <dbReference type="NCBI Taxonomy" id="210143"/>
    <lineage>
        <taxon>Eukaryota</taxon>
        <taxon>Viridiplantae</taxon>
        <taxon>Streptophyta</taxon>
        <taxon>Embryophyta</taxon>
        <taxon>Tracheophyta</taxon>
        <taxon>Spermatophyta</taxon>
        <taxon>Magnoliopsida</taxon>
        <taxon>eudicotyledons</taxon>
        <taxon>Gunneridae</taxon>
        <taxon>Pentapetalae</taxon>
        <taxon>rosids</taxon>
        <taxon>malvids</taxon>
        <taxon>Malvales</taxon>
        <taxon>Malvaceae</taxon>
        <taxon>Grewioideae</taxon>
        <taxon>Apeibeae</taxon>
        <taxon>Corchorus</taxon>
    </lineage>
</organism>
<dbReference type="OrthoDB" id="8785703at2759"/>
<reference evidence="3 4" key="1">
    <citation type="submission" date="2013-09" db="EMBL/GenBank/DDBJ databases">
        <title>Corchorus capsularis genome sequencing.</title>
        <authorList>
            <person name="Alam M."/>
            <person name="Haque M.S."/>
            <person name="Islam M.S."/>
            <person name="Emdad E.M."/>
            <person name="Islam M.M."/>
            <person name="Ahmed B."/>
            <person name="Halim A."/>
            <person name="Hossen Q.M.M."/>
            <person name="Hossain M.Z."/>
            <person name="Ahmed R."/>
            <person name="Khan M.M."/>
            <person name="Islam R."/>
            <person name="Rashid M.M."/>
            <person name="Khan S.A."/>
            <person name="Rahman M.S."/>
            <person name="Alam M."/>
        </authorList>
    </citation>
    <scope>NUCLEOTIDE SEQUENCE [LARGE SCALE GENOMIC DNA]</scope>
    <source>
        <strain evidence="4">cv. CVL-1</strain>
        <tissue evidence="3">Whole seedling</tissue>
    </source>
</reference>
<keyword evidence="4" id="KW-1185">Reference proteome</keyword>
<name>A0A1R3HF54_COCAP</name>
<evidence type="ECO:0000259" key="2">
    <source>
        <dbReference type="PROSITE" id="PS50222"/>
    </source>
</evidence>
<evidence type="ECO:0000256" key="1">
    <source>
        <dbReference type="ARBA" id="ARBA00022837"/>
    </source>
</evidence>
<comment type="caution">
    <text evidence="3">The sequence shown here is derived from an EMBL/GenBank/DDBJ whole genome shotgun (WGS) entry which is preliminary data.</text>
</comment>
<sequence>MNEIREAAKAYHANLSQDEKTEATKCFKSMDSDGDGKINLREFMGVVVSKEKSRFDYDVEGFFKELDKDEDGNLEFEDFLIFIYLSKYRTAFVLRWL</sequence>
<dbReference type="Gene3D" id="1.10.238.10">
    <property type="entry name" value="EF-hand"/>
    <property type="match status" value="1"/>
</dbReference>
<dbReference type="PROSITE" id="PS00018">
    <property type="entry name" value="EF_HAND_1"/>
    <property type="match status" value="2"/>
</dbReference>
<feature type="domain" description="EF-hand" evidence="2">
    <location>
        <begin position="58"/>
        <end position="89"/>
    </location>
</feature>
<dbReference type="Gramene" id="OMO68996">
    <property type="protein sequence ID" value="OMO68996"/>
    <property type="gene ID" value="CCACVL1_19716"/>
</dbReference>
<dbReference type="SMART" id="SM00054">
    <property type="entry name" value="EFh"/>
    <property type="match status" value="2"/>
</dbReference>
<dbReference type="PROSITE" id="PS50222">
    <property type="entry name" value="EF_HAND_2"/>
    <property type="match status" value="2"/>
</dbReference>
<proteinExistence type="predicted"/>
<gene>
    <name evidence="3" type="ORF">CCACVL1_19716</name>
</gene>
<dbReference type="SUPFAM" id="SSF47473">
    <property type="entry name" value="EF-hand"/>
    <property type="match status" value="1"/>
</dbReference>
<dbReference type="Pfam" id="PF13499">
    <property type="entry name" value="EF-hand_7"/>
    <property type="match status" value="1"/>
</dbReference>
<dbReference type="GO" id="GO:0005509">
    <property type="term" value="F:calcium ion binding"/>
    <property type="evidence" value="ECO:0007669"/>
    <property type="project" value="InterPro"/>
</dbReference>
<dbReference type="AlphaFoldDB" id="A0A1R3HF54"/>
<dbReference type="OMA" id="DWLIGST"/>
<dbReference type="InterPro" id="IPR002048">
    <property type="entry name" value="EF_hand_dom"/>
</dbReference>
<accession>A0A1R3HF54</accession>
<protein>
    <submittedName>
        <fullName evidence="3">Calcium-binding EF-hand</fullName>
    </submittedName>
</protein>
<dbReference type="EMBL" id="AWWV01012120">
    <property type="protein sequence ID" value="OMO68996.1"/>
    <property type="molecule type" value="Genomic_DNA"/>
</dbReference>
<dbReference type="InterPro" id="IPR011992">
    <property type="entry name" value="EF-hand-dom_pair"/>
</dbReference>